<name>A0A366EKV3_9BACI</name>
<dbReference type="SUPFAM" id="SSF52540">
    <property type="entry name" value="P-loop containing nucleoside triphosphate hydrolases"/>
    <property type="match status" value="1"/>
</dbReference>
<dbReference type="PANTHER" id="PTHR42855:SF2">
    <property type="entry name" value="DRUG RESISTANCE ABC TRANSPORTER,ATP-BINDING PROTEIN"/>
    <property type="match status" value="1"/>
</dbReference>
<dbReference type="InterPro" id="IPR003439">
    <property type="entry name" value="ABC_transporter-like_ATP-bd"/>
</dbReference>
<proteinExistence type="predicted"/>
<feature type="coiled-coil region" evidence="3">
    <location>
        <begin position="101"/>
        <end position="131"/>
    </location>
</feature>
<dbReference type="InterPro" id="IPR032781">
    <property type="entry name" value="ABC_tran_Xtn"/>
</dbReference>
<dbReference type="FunFam" id="3.40.50.300:FF:000011">
    <property type="entry name" value="Putative ABC transporter ATP-binding component"/>
    <property type="match status" value="1"/>
</dbReference>
<evidence type="ECO:0000313" key="6">
    <source>
        <dbReference type="Proteomes" id="UP000252118"/>
    </source>
</evidence>
<dbReference type="AlphaFoldDB" id="A0A366EKV3"/>
<dbReference type="PROSITE" id="PS50893">
    <property type="entry name" value="ABC_TRANSPORTER_2"/>
    <property type="match status" value="1"/>
</dbReference>
<dbReference type="RefSeq" id="WP_258549684.1">
    <property type="nucleotide sequence ID" value="NZ_QNRJ01000011.1"/>
</dbReference>
<dbReference type="SMART" id="SM00382">
    <property type="entry name" value="AAA"/>
    <property type="match status" value="1"/>
</dbReference>
<evidence type="ECO:0000313" key="5">
    <source>
        <dbReference type="EMBL" id="RBP02988.1"/>
    </source>
</evidence>
<gene>
    <name evidence="5" type="ORF">DET59_11185</name>
</gene>
<dbReference type="InterPro" id="IPR027417">
    <property type="entry name" value="P-loop_NTPase"/>
</dbReference>
<dbReference type="PANTHER" id="PTHR42855">
    <property type="entry name" value="ABC TRANSPORTER ATP-BINDING SUBUNIT"/>
    <property type="match status" value="1"/>
</dbReference>
<protein>
    <submittedName>
        <fullName evidence="5">ABC transporter ATP-binding protein</fullName>
    </submittedName>
</protein>
<keyword evidence="3" id="KW-0175">Coiled coil</keyword>
<sequence length="399" mass="45875">MLELKLNGIKKYMEATLVVEDVSLEVYEGDKVGIVGTNGSGKSTILKLIAGIEPMNYYPGYPQTSSYGYDEGHIHMSRGATTAYLEQSPAYPKGLKVIDVLNLAFEEVDGIEQEMRELEEQMRVLQGMELEKALNKYSDLTQLFEVKGGYERDEKVSKVCTGLKLSESFLKRDFDLLSGGEKTTVVLGKLLIHRPDILLLDEPTNHLDMESIEWLEGYLKNYKGMVIIVSHDRYFLDNVVTKIMEIEDKRSISYKGNYSSFIHQKEENMRIQFEHFREQQKKINRMEKTVLNLRDWAMRADNTKFFKRAASVQKKLDKMDHIDKPVFERRNMRLDVRAAERSGNETIKAAGLSKRYGNKRIFDNTDAMIHFGERVGPAGSEWKRENHFLKNACRGRAAG</sequence>
<dbReference type="InterPro" id="IPR003593">
    <property type="entry name" value="AAA+_ATPase"/>
</dbReference>
<dbReference type="CDD" id="cd03221">
    <property type="entry name" value="ABCF_EF-3"/>
    <property type="match status" value="1"/>
</dbReference>
<dbReference type="Pfam" id="PF00005">
    <property type="entry name" value="ABC_tran"/>
    <property type="match status" value="1"/>
</dbReference>
<accession>A0A366EKV3</accession>
<evidence type="ECO:0000259" key="4">
    <source>
        <dbReference type="PROSITE" id="PS50893"/>
    </source>
</evidence>
<dbReference type="Proteomes" id="UP000252118">
    <property type="component" value="Unassembled WGS sequence"/>
</dbReference>
<dbReference type="InterPro" id="IPR051309">
    <property type="entry name" value="ABCF_ATPase"/>
</dbReference>
<evidence type="ECO:0000256" key="1">
    <source>
        <dbReference type="ARBA" id="ARBA00022741"/>
    </source>
</evidence>
<feature type="domain" description="ABC transporter" evidence="4">
    <location>
        <begin position="4"/>
        <end position="274"/>
    </location>
</feature>
<keyword evidence="2 5" id="KW-0067">ATP-binding</keyword>
<dbReference type="GO" id="GO:0005524">
    <property type="term" value="F:ATP binding"/>
    <property type="evidence" value="ECO:0007669"/>
    <property type="project" value="UniProtKB-KW"/>
</dbReference>
<dbReference type="GO" id="GO:0016887">
    <property type="term" value="F:ATP hydrolysis activity"/>
    <property type="evidence" value="ECO:0007669"/>
    <property type="project" value="InterPro"/>
</dbReference>
<keyword evidence="1" id="KW-0547">Nucleotide-binding</keyword>
<comment type="caution">
    <text evidence="5">The sequence shown here is derived from an EMBL/GenBank/DDBJ whole genome shotgun (WGS) entry which is preliminary data.</text>
</comment>
<reference evidence="5 6" key="1">
    <citation type="submission" date="2018-06" db="EMBL/GenBank/DDBJ databases">
        <title>Freshwater and sediment microbial communities from various areas in North America, analyzing microbe dynamics in response to fracking.</title>
        <authorList>
            <person name="Lamendella R."/>
        </authorList>
    </citation>
    <scope>NUCLEOTIDE SEQUENCE [LARGE SCALE GENOMIC DNA]</scope>
    <source>
        <strain evidence="5 6">97B</strain>
    </source>
</reference>
<dbReference type="Gene3D" id="3.40.50.300">
    <property type="entry name" value="P-loop containing nucleotide triphosphate hydrolases"/>
    <property type="match status" value="1"/>
</dbReference>
<dbReference type="Pfam" id="PF12848">
    <property type="entry name" value="ABC_tran_Xtn"/>
    <property type="match status" value="1"/>
</dbReference>
<dbReference type="EMBL" id="QNRJ01000011">
    <property type="protein sequence ID" value="RBP02988.1"/>
    <property type="molecule type" value="Genomic_DNA"/>
</dbReference>
<evidence type="ECO:0000256" key="2">
    <source>
        <dbReference type="ARBA" id="ARBA00022840"/>
    </source>
</evidence>
<organism evidence="5 6">
    <name type="scientific">Rossellomorea aquimaris</name>
    <dbReference type="NCBI Taxonomy" id="189382"/>
    <lineage>
        <taxon>Bacteria</taxon>
        <taxon>Bacillati</taxon>
        <taxon>Bacillota</taxon>
        <taxon>Bacilli</taxon>
        <taxon>Bacillales</taxon>
        <taxon>Bacillaceae</taxon>
        <taxon>Rossellomorea</taxon>
    </lineage>
</organism>
<evidence type="ECO:0000256" key="3">
    <source>
        <dbReference type="SAM" id="Coils"/>
    </source>
</evidence>